<dbReference type="EMBL" id="JYIV01000009">
    <property type="protein sequence ID" value="KJL26698.1"/>
    <property type="molecule type" value="Genomic_DNA"/>
</dbReference>
<gene>
    <name evidence="1" type="ORF">RN51_00119</name>
</gene>
<dbReference type="Proteomes" id="UP000033725">
    <property type="component" value="Unassembled WGS sequence"/>
</dbReference>
<evidence type="ECO:0000313" key="1">
    <source>
        <dbReference type="EMBL" id="KJL26698.1"/>
    </source>
</evidence>
<protein>
    <submittedName>
        <fullName evidence="1">Uncharacterized protein</fullName>
    </submittedName>
</protein>
<organism evidence="1 2">
    <name type="scientific">Microbacterium oxydans</name>
    <dbReference type="NCBI Taxonomy" id="82380"/>
    <lineage>
        <taxon>Bacteria</taxon>
        <taxon>Bacillati</taxon>
        <taxon>Actinomycetota</taxon>
        <taxon>Actinomycetes</taxon>
        <taxon>Micrococcales</taxon>
        <taxon>Microbacteriaceae</taxon>
        <taxon>Microbacterium</taxon>
    </lineage>
</organism>
<reference evidence="1 2" key="1">
    <citation type="submission" date="2015-02" db="EMBL/GenBank/DDBJ databases">
        <title>Draft genome sequences of ten Microbacterium spp. with emphasis on heavy metal contaminated environments.</title>
        <authorList>
            <person name="Corretto E."/>
        </authorList>
    </citation>
    <scope>NUCLEOTIDE SEQUENCE [LARGE SCALE GENOMIC DNA]</scope>
    <source>
        <strain evidence="1 2">BEL163</strain>
    </source>
</reference>
<sequence>MVTVSDISSGATVGGAVSARGLLTQDEQGSWLIPVVSLSPETRLPMEEARIRLHASSDLDGWVNEYVEARGMWVSERLVAVWDITPITEEAAVLEPPPSLGTQPLLVMPSAAGGEEIDLSLVRSVAGGLVEKEAALHFVVVNDAVHFAVVVAATDVARVEDELRPLLGIHLVVVHSQNTPAMLRLAHKMLADEERDDNLLLQGEAMSPNGDYRVVGIVKHGTPAVIAAPASALELRAWIHPYESKEIS</sequence>
<dbReference type="PATRIC" id="fig|82380.10.peg.117"/>
<evidence type="ECO:0000313" key="2">
    <source>
        <dbReference type="Proteomes" id="UP000033725"/>
    </source>
</evidence>
<dbReference type="AlphaFoldDB" id="A0A0F0L0S1"/>
<accession>A0A0F0L0S1</accession>
<comment type="caution">
    <text evidence="1">The sequence shown here is derived from an EMBL/GenBank/DDBJ whole genome shotgun (WGS) entry which is preliminary data.</text>
</comment>
<proteinExistence type="predicted"/>
<name>A0A0F0L0S1_9MICO</name>